<evidence type="ECO:0000313" key="1">
    <source>
        <dbReference type="EMBL" id="KAK5988310.1"/>
    </source>
</evidence>
<comment type="caution">
    <text evidence="1">The sequence shown here is derived from an EMBL/GenBank/DDBJ whole genome shotgun (WGS) entry which is preliminary data.</text>
</comment>
<proteinExistence type="predicted"/>
<dbReference type="Proteomes" id="UP001338125">
    <property type="component" value="Unassembled WGS sequence"/>
</dbReference>
<sequence>MGLLKSMRHLFSRLGAQDQSQDLNGNLPLLKNQHALSKKYGPLGKTLDDGFLGNVAADATHEQRLKHLTLLVRDYPDRWACHKCMAIHQVNKTDTPTHPQSVNCPFGWQGLQDSSYRCHSFALHHRHLQLALKYTRLKEPRYDRYLASLLMPYHEPLYPKPYAHITIEGIFSVYPKIVGGKYLLLLQWDYGRDYQDVSRPAMGSLAICSHQVFDGTTPFPPWSRFYRGNLNRLVTDHPAYMHNQLANAIDSALLSQNVGLEGYCSFCPTEFFVKASPNHVTIRAWKDLGGEGSVSDPTWSIQAQDSPAKKKPSTLGIVAFDGGTNAPQLISHLKFISPPKFILPPEQLREIPFLLNAATTRRTYLIRSLWN</sequence>
<organism evidence="1 2">
    <name type="scientific">Cladobotryum mycophilum</name>
    <dbReference type="NCBI Taxonomy" id="491253"/>
    <lineage>
        <taxon>Eukaryota</taxon>
        <taxon>Fungi</taxon>
        <taxon>Dikarya</taxon>
        <taxon>Ascomycota</taxon>
        <taxon>Pezizomycotina</taxon>
        <taxon>Sordariomycetes</taxon>
        <taxon>Hypocreomycetidae</taxon>
        <taxon>Hypocreales</taxon>
        <taxon>Hypocreaceae</taxon>
        <taxon>Cladobotryum</taxon>
    </lineage>
</organism>
<name>A0ABR0S959_9HYPO</name>
<keyword evidence="2" id="KW-1185">Reference proteome</keyword>
<gene>
    <name evidence="1" type="ORF">PT974_12459</name>
</gene>
<accession>A0ABR0S959</accession>
<dbReference type="EMBL" id="JAVFKD010000016">
    <property type="protein sequence ID" value="KAK5988310.1"/>
    <property type="molecule type" value="Genomic_DNA"/>
</dbReference>
<reference evidence="1 2" key="1">
    <citation type="submission" date="2024-01" db="EMBL/GenBank/DDBJ databases">
        <title>Complete genome of Cladobotryum mycophilum ATHUM6906.</title>
        <authorList>
            <person name="Christinaki A.C."/>
            <person name="Myridakis A.I."/>
            <person name="Kouvelis V.N."/>
        </authorList>
    </citation>
    <scope>NUCLEOTIDE SEQUENCE [LARGE SCALE GENOMIC DNA]</scope>
    <source>
        <strain evidence="1 2">ATHUM6906</strain>
    </source>
</reference>
<protein>
    <submittedName>
        <fullName evidence="1">Uncharacterized protein</fullName>
    </submittedName>
</protein>
<evidence type="ECO:0000313" key="2">
    <source>
        <dbReference type="Proteomes" id="UP001338125"/>
    </source>
</evidence>